<name>A0A1G9MDR4_9FIRM</name>
<evidence type="ECO:0000313" key="13">
    <source>
        <dbReference type="EMBL" id="SDL72131.1"/>
    </source>
</evidence>
<evidence type="ECO:0000256" key="2">
    <source>
        <dbReference type="ARBA" id="ARBA00022618"/>
    </source>
</evidence>
<dbReference type="EMBL" id="FNHB01000001">
    <property type="protein sequence ID" value="SDL72131.1"/>
    <property type="molecule type" value="Genomic_DNA"/>
</dbReference>
<dbReference type="InterPro" id="IPR007235">
    <property type="entry name" value="Glyco_trans_28_C"/>
</dbReference>
<keyword evidence="3 10" id="KW-0328">Glycosyltransferase</keyword>
<dbReference type="UniPathway" id="UPA00219"/>
<evidence type="ECO:0000256" key="10">
    <source>
        <dbReference type="HAMAP-Rule" id="MF_00033"/>
    </source>
</evidence>
<dbReference type="InterPro" id="IPR006009">
    <property type="entry name" value="GlcNAc_MurG"/>
</dbReference>
<dbReference type="GO" id="GO:0071555">
    <property type="term" value="P:cell wall organization"/>
    <property type="evidence" value="ECO:0007669"/>
    <property type="project" value="UniProtKB-KW"/>
</dbReference>
<keyword evidence="9 10" id="KW-0961">Cell wall biogenesis/degradation</keyword>
<evidence type="ECO:0000313" key="14">
    <source>
        <dbReference type="Proteomes" id="UP000214880"/>
    </source>
</evidence>
<feature type="binding site" evidence="10">
    <location>
        <begin position="10"/>
        <end position="12"/>
    </location>
    <ligand>
        <name>UDP-N-acetyl-alpha-D-glucosamine</name>
        <dbReference type="ChEBI" id="CHEBI:57705"/>
    </ligand>
</feature>
<dbReference type="GO" id="GO:0051991">
    <property type="term" value="F:UDP-N-acetyl-D-glucosamine:N-acetylmuramoyl-L-alanyl-D-glutamyl-meso-2,6-diaminopimelyl-D-alanyl-D-alanine-diphosphoundecaprenol 4-beta-N-acetylglucosaminlytransferase activity"/>
    <property type="evidence" value="ECO:0007669"/>
    <property type="project" value="RHEA"/>
</dbReference>
<dbReference type="Gene3D" id="3.40.50.2000">
    <property type="entry name" value="Glycogen Phosphorylase B"/>
    <property type="match status" value="2"/>
</dbReference>
<dbReference type="Proteomes" id="UP000214880">
    <property type="component" value="Unassembled WGS sequence"/>
</dbReference>
<evidence type="ECO:0000259" key="12">
    <source>
        <dbReference type="Pfam" id="PF04101"/>
    </source>
</evidence>
<dbReference type="HAMAP" id="MF_00033">
    <property type="entry name" value="MurG"/>
    <property type="match status" value="1"/>
</dbReference>
<accession>A0A1G9MDR4</accession>
<feature type="binding site" evidence="10">
    <location>
        <position position="301"/>
    </location>
    <ligand>
        <name>UDP-N-acetyl-alpha-D-glucosamine</name>
        <dbReference type="ChEBI" id="CHEBI:57705"/>
    </ligand>
</feature>
<keyword evidence="5 10" id="KW-0133">Cell shape</keyword>
<keyword evidence="14" id="KW-1185">Reference proteome</keyword>
<evidence type="ECO:0000256" key="3">
    <source>
        <dbReference type="ARBA" id="ARBA00022676"/>
    </source>
</evidence>
<feature type="binding site" evidence="10">
    <location>
        <position position="196"/>
    </location>
    <ligand>
        <name>UDP-N-acetyl-alpha-D-glucosamine</name>
        <dbReference type="ChEBI" id="CHEBI:57705"/>
    </ligand>
</feature>
<comment type="catalytic activity">
    <reaction evidence="10">
        <text>di-trans,octa-cis-undecaprenyl diphospho-N-acetyl-alpha-D-muramoyl-L-alanyl-D-glutamyl-meso-2,6-diaminopimeloyl-D-alanyl-D-alanine + UDP-N-acetyl-alpha-D-glucosamine = di-trans,octa-cis-undecaprenyl diphospho-[N-acetyl-alpha-D-glucosaminyl-(1-&gt;4)]-N-acetyl-alpha-D-muramoyl-L-alanyl-D-glutamyl-meso-2,6-diaminopimeloyl-D-alanyl-D-alanine + UDP + H(+)</text>
        <dbReference type="Rhea" id="RHEA:31227"/>
        <dbReference type="ChEBI" id="CHEBI:15378"/>
        <dbReference type="ChEBI" id="CHEBI:57705"/>
        <dbReference type="ChEBI" id="CHEBI:58223"/>
        <dbReference type="ChEBI" id="CHEBI:61387"/>
        <dbReference type="ChEBI" id="CHEBI:61388"/>
        <dbReference type="EC" id="2.4.1.227"/>
    </reaction>
</comment>
<comment type="pathway">
    <text evidence="10">Cell wall biogenesis; peptidoglycan biosynthesis.</text>
</comment>
<evidence type="ECO:0000256" key="6">
    <source>
        <dbReference type="ARBA" id="ARBA00022984"/>
    </source>
</evidence>
<dbReference type="GO" id="GO:0005975">
    <property type="term" value="P:carbohydrate metabolic process"/>
    <property type="evidence" value="ECO:0007669"/>
    <property type="project" value="InterPro"/>
</dbReference>
<evidence type="ECO:0000256" key="7">
    <source>
        <dbReference type="ARBA" id="ARBA00023136"/>
    </source>
</evidence>
<dbReference type="GO" id="GO:0009252">
    <property type="term" value="P:peptidoglycan biosynthetic process"/>
    <property type="evidence" value="ECO:0007669"/>
    <property type="project" value="UniProtKB-UniRule"/>
</dbReference>
<protein>
    <recommendedName>
        <fullName evidence="10">UDP-N-acetylglucosamine--N-acetylmuramyl-(pentapeptide) pyrophosphoryl-undecaprenol N-acetylglucosamine transferase</fullName>
        <ecNumber evidence="10">2.4.1.227</ecNumber>
    </recommendedName>
    <alternativeName>
        <fullName evidence="10">Undecaprenyl-PP-MurNAc-pentapeptide-UDPGlcNAc GlcNAc transferase</fullName>
    </alternativeName>
</protein>
<dbReference type="SUPFAM" id="SSF53756">
    <property type="entry name" value="UDP-Glycosyltransferase/glycogen phosphorylase"/>
    <property type="match status" value="1"/>
</dbReference>
<evidence type="ECO:0000256" key="4">
    <source>
        <dbReference type="ARBA" id="ARBA00022679"/>
    </source>
</evidence>
<dbReference type="CDD" id="cd03785">
    <property type="entry name" value="GT28_MurG"/>
    <property type="match status" value="1"/>
</dbReference>
<keyword evidence="2 10" id="KW-0132">Cell division</keyword>
<dbReference type="Pfam" id="PF04101">
    <property type="entry name" value="Glyco_tran_28_C"/>
    <property type="match status" value="1"/>
</dbReference>
<dbReference type="GO" id="GO:0050511">
    <property type="term" value="F:undecaprenyldiphospho-muramoylpentapeptide beta-N-acetylglucosaminyltransferase activity"/>
    <property type="evidence" value="ECO:0007669"/>
    <property type="project" value="UniProtKB-UniRule"/>
</dbReference>
<dbReference type="GO" id="GO:0005886">
    <property type="term" value="C:plasma membrane"/>
    <property type="evidence" value="ECO:0007669"/>
    <property type="project" value="UniProtKB-SubCell"/>
</dbReference>
<feature type="binding site" evidence="10">
    <location>
        <position position="166"/>
    </location>
    <ligand>
        <name>UDP-N-acetyl-alpha-D-glucosamine</name>
        <dbReference type="ChEBI" id="CHEBI:57705"/>
    </ligand>
</feature>
<keyword evidence="8 10" id="KW-0131">Cell cycle</keyword>
<sequence length="371" mass="40106">MRIIVSGGGTGGHIYPAITLIKTVQSLVKPCEILYVGTREGLEADIIPQEGLPFRTINIRGFARKLSVSNFVTLMKAVGSLWESRKIIRDFKPDLVIGTGGYVCGPVLLTASLMGIPTMVQEQNVIPGITNRILARFVAKIAVGYADTCQYFYDREKIVFTGNPIRPEVLSATRAEGFAELGLDPAKRTILISGGSRGARSINQAMLEVHRYYVQNKSVQLLHVTGKNEYNGIVGNLMQMGIDITSTGNISIKPYLHNMPKALAIADLAVFRAGAVGLAELTALGIPAVLIPYPYAAENHQELNARVMEQRGAAVVIRDCDLTGKRLLKTVRELIGDSARLAGMAQASKALGRPEAAADIARLAIELSQPR</sequence>
<dbReference type="Pfam" id="PF03033">
    <property type="entry name" value="Glyco_transf_28"/>
    <property type="match status" value="1"/>
</dbReference>
<dbReference type="GO" id="GO:0008360">
    <property type="term" value="P:regulation of cell shape"/>
    <property type="evidence" value="ECO:0007669"/>
    <property type="project" value="UniProtKB-KW"/>
</dbReference>
<feature type="domain" description="Glycosyltransferase family 28 N-terminal" evidence="11">
    <location>
        <begin position="3"/>
        <end position="142"/>
    </location>
</feature>
<evidence type="ECO:0000256" key="9">
    <source>
        <dbReference type="ARBA" id="ARBA00023316"/>
    </source>
</evidence>
<proteinExistence type="inferred from homology"/>
<organism evidence="13 14">
    <name type="scientific">Dendrosporobacter quercicolus</name>
    <dbReference type="NCBI Taxonomy" id="146817"/>
    <lineage>
        <taxon>Bacteria</taxon>
        <taxon>Bacillati</taxon>
        <taxon>Bacillota</taxon>
        <taxon>Negativicutes</taxon>
        <taxon>Selenomonadales</taxon>
        <taxon>Sporomusaceae</taxon>
        <taxon>Dendrosporobacter</taxon>
    </lineage>
</organism>
<feature type="domain" description="Glycosyl transferase family 28 C-terminal" evidence="12">
    <location>
        <begin position="189"/>
        <end position="358"/>
    </location>
</feature>
<comment type="subcellular location">
    <subcellularLocation>
        <location evidence="10">Cell membrane</location>
        <topology evidence="10">Peripheral membrane protein</topology>
        <orientation evidence="10">Cytoplasmic side</orientation>
    </subcellularLocation>
</comment>
<dbReference type="RefSeq" id="WP_092068211.1">
    <property type="nucleotide sequence ID" value="NZ_FNHB01000001.1"/>
</dbReference>
<dbReference type="EC" id="2.4.1.227" evidence="10"/>
<keyword evidence="6 10" id="KW-0573">Peptidoglycan synthesis</keyword>
<comment type="similarity">
    <text evidence="10">Belongs to the glycosyltransferase 28 family. MurG subfamily.</text>
</comment>
<keyword evidence="4 10" id="KW-0808">Transferase</keyword>
<keyword evidence="1 10" id="KW-1003">Cell membrane</keyword>
<reference evidence="13 14" key="1">
    <citation type="submission" date="2016-10" db="EMBL/GenBank/DDBJ databases">
        <authorList>
            <person name="de Groot N.N."/>
        </authorList>
    </citation>
    <scope>NUCLEOTIDE SEQUENCE [LARGE SCALE GENOMIC DNA]</scope>
    <source>
        <strain evidence="13 14">DSM 1736</strain>
    </source>
</reference>
<dbReference type="PANTHER" id="PTHR21015:SF22">
    <property type="entry name" value="GLYCOSYLTRANSFERASE"/>
    <property type="match status" value="1"/>
</dbReference>
<dbReference type="PANTHER" id="PTHR21015">
    <property type="entry name" value="UDP-N-ACETYLGLUCOSAMINE--N-ACETYLMURAMYL-(PENTAPEPTIDE) PYROPHOSPHORYL-UNDECAPRENOL N-ACETYLGLUCOSAMINE TRANSFERASE 1"/>
    <property type="match status" value="1"/>
</dbReference>
<dbReference type="NCBIfam" id="TIGR01133">
    <property type="entry name" value="murG"/>
    <property type="match status" value="1"/>
</dbReference>
<comment type="caution">
    <text evidence="10">Lacks conserved residue(s) required for the propagation of feature annotation.</text>
</comment>
<evidence type="ECO:0000256" key="5">
    <source>
        <dbReference type="ARBA" id="ARBA00022960"/>
    </source>
</evidence>
<dbReference type="InterPro" id="IPR004276">
    <property type="entry name" value="GlycoTrans_28_N"/>
</dbReference>
<evidence type="ECO:0000256" key="1">
    <source>
        <dbReference type="ARBA" id="ARBA00022475"/>
    </source>
</evidence>
<dbReference type="GO" id="GO:0051301">
    <property type="term" value="P:cell division"/>
    <property type="evidence" value="ECO:0007669"/>
    <property type="project" value="UniProtKB-KW"/>
</dbReference>
<dbReference type="OrthoDB" id="9808936at2"/>
<feature type="binding site" evidence="10">
    <location>
        <position position="124"/>
    </location>
    <ligand>
        <name>UDP-N-acetyl-alpha-D-glucosamine</name>
        <dbReference type="ChEBI" id="CHEBI:57705"/>
    </ligand>
</feature>
<dbReference type="STRING" id="146817.SAMN04488502_101653"/>
<evidence type="ECO:0000256" key="8">
    <source>
        <dbReference type="ARBA" id="ARBA00023306"/>
    </source>
</evidence>
<keyword evidence="7 10" id="KW-0472">Membrane</keyword>
<gene>
    <name evidence="10" type="primary">murG</name>
    <name evidence="13" type="ORF">SAMN04488502_101653</name>
</gene>
<evidence type="ECO:0000259" key="11">
    <source>
        <dbReference type="Pfam" id="PF03033"/>
    </source>
</evidence>
<comment type="function">
    <text evidence="10">Cell wall formation. Catalyzes the transfer of a GlcNAc subunit on undecaprenyl-pyrophosphoryl-MurNAc-pentapeptide (lipid intermediate I) to form undecaprenyl-pyrophosphoryl-MurNAc-(pentapeptide)GlcNAc (lipid intermediate II).</text>
</comment>
<dbReference type="AlphaFoldDB" id="A0A1G9MDR4"/>